<dbReference type="GO" id="GO:0051601">
    <property type="term" value="P:exocyst localization"/>
    <property type="evidence" value="ECO:0007669"/>
    <property type="project" value="TreeGrafter"/>
</dbReference>
<dbReference type="PANTHER" id="PTHR21292">
    <property type="entry name" value="EXOCYST COMPLEX COMPONENT SEC6-RELATED"/>
    <property type="match status" value="1"/>
</dbReference>
<gene>
    <name evidence="2" type="ORF">Celaphus_00007781</name>
</gene>
<feature type="region of interest" description="Disordered" evidence="1">
    <location>
        <begin position="1"/>
        <end position="73"/>
    </location>
</feature>
<sequence length="572" mass="61804">MPLLQTEASGPEPHRPQEPVEPHTPAQGAHRASSEDAPRDRPEGSRPGRGTLRRAFSRVSQRASGQAPRGDAGLLRLSGRFLFRSLRRTSDNGPAGDQTGATSEPGPAGGRKGSSKAKEGVGRRSSTGTGPEEAEGSRPIGLPGASPSLALFSPDLAKGTSVADLISKRQLLAAFEQLWHLETGLLAEKASCTFQQDPTDFARRAMDVCLHYDGLTEEIGAILGGLVRRDLQKVQREVHPAYAAAGFPAWQTYLSAFHGAVAPRFQELTQDARSYKQLYVLLDWATNVYGSPDFLGSQDQTVPSGPLPPLLAPDVWARLEDHCTSFLETEIASCFDRILQLEQNRWAAAEAPDVLQGLYRTTLSSDVCMLVAEHAKAAGAISTKLEATTLGICARALGLFLPRFKTAFLESGAVSEPNLCASINACEELRTHLLAKFPESFGELEKPLVAATCAFQKQLLQGLQGDVQGSEAKWLGQAIPCVADIMGETRKDDIGRHLETLIRSYPDIRRDHVLAILALRRLGHRWNQHFLRRTQALLRAAAKAGGSGATGGRVLFEEIELSTSVGMVITCI</sequence>
<dbReference type="GO" id="GO:0006887">
    <property type="term" value="P:exocytosis"/>
    <property type="evidence" value="ECO:0007669"/>
    <property type="project" value="InterPro"/>
</dbReference>
<dbReference type="InterPro" id="IPR010326">
    <property type="entry name" value="EXOC3/Sec6"/>
</dbReference>
<comment type="caution">
    <text evidence="2">The sequence shown here is derived from an EMBL/GenBank/DDBJ whole genome shotgun (WGS) entry which is preliminary data.</text>
</comment>
<evidence type="ECO:0000256" key="1">
    <source>
        <dbReference type="SAM" id="MobiDB-lite"/>
    </source>
</evidence>
<dbReference type="GO" id="GO:0000149">
    <property type="term" value="F:SNARE binding"/>
    <property type="evidence" value="ECO:0007669"/>
    <property type="project" value="TreeGrafter"/>
</dbReference>
<dbReference type="Pfam" id="PF06046">
    <property type="entry name" value="Sec6"/>
    <property type="match status" value="1"/>
</dbReference>
<accession>A0A212CA90</accession>
<reference evidence="2 3" key="1">
    <citation type="journal article" date="2018" name="Mol. Genet. Genomics">
        <title>The red deer Cervus elaphus genome CerEla1.0: sequencing, annotating, genes, and chromosomes.</title>
        <authorList>
            <person name="Bana N.A."/>
            <person name="Nyiri A."/>
            <person name="Nagy J."/>
            <person name="Frank K."/>
            <person name="Nagy T."/>
            <person name="Steger V."/>
            <person name="Schiller M."/>
            <person name="Lakatos P."/>
            <person name="Sugar L."/>
            <person name="Horn P."/>
            <person name="Barta E."/>
            <person name="Orosz L."/>
        </authorList>
    </citation>
    <scope>NUCLEOTIDE SEQUENCE [LARGE SCALE GENOMIC DNA]</scope>
    <source>
        <strain evidence="2">Hungarian</strain>
    </source>
</reference>
<evidence type="ECO:0000313" key="2">
    <source>
        <dbReference type="EMBL" id="OWK02921.1"/>
    </source>
</evidence>
<dbReference type="EMBL" id="MKHE01000023">
    <property type="protein sequence ID" value="OWK02921.1"/>
    <property type="molecule type" value="Genomic_DNA"/>
</dbReference>
<keyword evidence="3" id="KW-1185">Reference proteome</keyword>
<evidence type="ECO:0008006" key="4">
    <source>
        <dbReference type="Google" id="ProtNLM"/>
    </source>
</evidence>
<dbReference type="AlphaFoldDB" id="A0A212CA90"/>
<organism evidence="2 3">
    <name type="scientific">Cervus elaphus hippelaphus</name>
    <name type="common">European red deer</name>
    <dbReference type="NCBI Taxonomy" id="46360"/>
    <lineage>
        <taxon>Eukaryota</taxon>
        <taxon>Metazoa</taxon>
        <taxon>Chordata</taxon>
        <taxon>Craniata</taxon>
        <taxon>Vertebrata</taxon>
        <taxon>Euteleostomi</taxon>
        <taxon>Mammalia</taxon>
        <taxon>Eutheria</taxon>
        <taxon>Laurasiatheria</taxon>
        <taxon>Artiodactyla</taxon>
        <taxon>Ruminantia</taxon>
        <taxon>Pecora</taxon>
        <taxon>Cervidae</taxon>
        <taxon>Cervinae</taxon>
        <taxon>Cervus</taxon>
    </lineage>
</organism>
<evidence type="ECO:0000313" key="3">
    <source>
        <dbReference type="Proteomes" id="UP000242450"/>
    </source>
</evidence>
<name>A0A212CA90_CEREH</name>
<dbReference type="OrthoDB" id="190098at2759"/>
<feature type="region of interest" description="Disordered" evidence="1">
    <location>
        <begin position="87"/>
        <end position="142"/>
    </location>
</feature>
<proteinExistence type="predicted"/>
<feature type="compositionally biased region" description="Basic and acidic residues" evidence="1">
    <location>
        <begin position="12"/>
        <end position="21"/>
    </location>
</feature>
<dbReference type="PANTHER" id="PTHR21292:SF14">
    <property type="entry name" value="EXOCYST COMPLEX COMPONENT 3-LIKE PROTEIN 4"/>
    <property type="match status" value="1"/>
</dbReference>
<feature type="compositionally biased region" description="Basic and acidic residues" evidence="1">
    <location>
        <begin position="32"/>
        <end position="46"/>
    </location>
</feature>
<dbReference type="Proteomes" id="UP000242450">
    <property type="component" value="Chromosome 23"/>
</dbReference>
<dbReference type="GO" id="GO:0000145">
    <property type="term" value="C:exocyst"/>
    <property type="evidence" value="ECO:0007669"/>
    <property type="project" value="InterPro"/>
</dbReference>
<protein>
    <recommendedName>
        <fullName evidence="4">Exocyst complex component 3-like protein 4</fullName>
    </recommendedName>
</protein>